<dbReference type="EMBL" id="JARQZJ010000137">
    <property type="protein sequence ID" value="KAK9892656.1"/>
    <property type="molecule type" value="Genomic_DNA"/>
</dbReference>
<proteinExistence type="predicted"/>
<reference evidence="2 3" key="1">
    <citation type="submission" date="2023-03" db="EMBL/GenBank/DDBJ databases">
        <title>Genome insight into feeding habits of ladybird beetles.</title>
        <authorList>
            <person name="Li H.-S."/>
            <person name="Huang Y.-H."/>
            <person name="Pang H."/>
        </authorList>
    </citation>
    <scope>NUCLEOTIDE SEQUENCE [LARGE SCALE GENOMIC DNA]</scope>
    <source>
        <strain evidence="2">SYSU_2023b</strain>
        <tissue evidence="2">Whole body</tissue>
    </source>
</reference>
<sequence>MIHCIFLCSMYKTNMSKKSLSRGLLILSMLSEDNQQLNNVSIKGTNITQHNGGREDGLFVNGVQQSKLNIVESSTPLCSKNYTNEERDSTSTLQVLPLNNQDRKNTFNDVGLQQKEVEYHAISEDGLFFDNGRQQSVLALFESTDTLVTNNKNIIDESSPAMTFTTLENVVPSNLEGLPENTLLDEQSEVENTLQMEFFIDDAENSQGVIELAEPAPFEELAHTEHDPPLNGTENANSGTNPNNIVNEIEEDGGEDLGVTKRGTKRVRKKKSTNPTERAQKQIKKLKDDHSTRDPCDNKCRYKCSTKFSEDWRNQCNTEFWNKNFSERRNFIVLCATKLPVKRRRSDSETKQNSFRYFFNDTEGERIRVCRTFFLTTLGFSKENNSVVYDSLTTIDKSIMTGMTSCSLTKEENTLSVQKLIETLSLRILKAITQV</sequence>
<protein>
    <submittedName>
        <fullName evidence="2">Uncharacterized protein</fullName>
    </submittedName>
</protein>
<evidence type="ECO:0000313" key="2">
    <source>
        <dbReference type="EMBL" id="KAK9892656.1"/>
    </source>
</evidence>
<evidence type="ECO:0000256" key="1">
    <source>
        <dbReference type="SAM" id="MobiDB-lite"/>
    </source>
</evidence>
<gene>
    <name evidence="2" type="ORF">WA026_021509</name>
</gene>
<dbReference type="AlphaFoldDB" id="A0AAW1VGZ8"/>
<keyword evidence="3" id="KW-1185">Reference proteome</keyword>
<dbReference type="Proteomes" id="UP001431783">
    <property type="component" value="Unassembled WGS sequence"/>
</dbReference>
<accession>A0AAW1VGZ8</accession>
<dbReference type="PANTHER" id="PTHR10773:SF19">
    <property type="match status" value="1"/>
</dbReference>
<organism evidence="2 3">
    <name type="scientific">Henosepilachna vigintioctopunctata</name>
    <dbReference type="NCBI Taxonomy" id="420089"/>
    <lineage>
        <taxon>Eukaryota</taxon>
        <taxon>Metazoa</taxon>
        <taxon>Ecdysozoa</taxon>
        <taxon>Arthropoda</taxon>
        <taxon>Hexapoda</taxon>
        <taxon>Insecta</taxon>
        <taxon>Pterygota</taxon>
        <taxon>Neoptera</taxon>
        <taxon>Endopterygota</taxon>
        <taxon>Coleoptera</taxon>
        <taxon>Polyphaga</taxon>
        <taxon>Cucujiformia</taxon>
        <taxon>Coccinelloidea</taxon>
        <taxon>Coccinellidae</taxon>
        <taxon>Epilachninae</taxon>
        <taxon>Epilachnini</taxon>
        <taxon>Henosepilachna</taxon>
    </lineage>
</organism>
<evidence type="ECO:0000313" key="3">
    <source>
        <dbReference type="Proteomes" id="UP001431783"/>
    </source>
</evidence>
<feature type="compositionally biased region" description="Polar residues" evidence="1">
    <location>
        <begin position="232"/>
        <end position="246"/>
    </location>
</feature>
<feature type="compositionally biased region" description="Basic residues" evidence="1">
    <location>
        <begin position="262"/>
        <end position="272"/>
    </location>
</feature>
<dbReference type="PANTHER" id="PTHR10773">
    <property type="entry name" value="DNA-DIRECTED RNA POLYMERASES I, II, AND III SUBUNIT RPABC2"/>
    <property type="match status" value="1"/>
</dbReference>
<feature type="region of interest" description="Disordered" evidence="1">
    <location>
        <begin position="223"/>
        <end position="294"/>
    </location>
</feature>
<feature type="compositionally biased region" description="Basic and acidic residues" evidence="1">
    <location>
        <begin position="285"/>
        <end position="294"/>
    </location>
</feature>
<name>A0AAW1VGZ8_9CUCU</name>
<comment type="caution">
    <text evidence="2">The sequence shown here is derived from an EMBL/GenBank/DDBJ whole genome shotgun (WGS) entry which is preliminary data.</text>
</comment>